<evidence type="ECO:0000256" key="1">
    <source>
        <dbReference type="ARBA" id="ARBA00023015"/>
    </source>
</evidence>
<dbReference type="InterPro" id="IPR003313">
    <property type="entry name" value="AraC-bd"/>
</dbReference>
<dbReference type="GO" id="GO:0003700">
    <property type="term" value="F:DNA-binding transcription factor activity"/>
    <property type="evidence" value="ECO:0007669"/>
    <property type="project" value="InterPro"/>
</dbReference>
<feature type="domain" description="HTH araC/xylS-type" evidence="4">
    <location>
        <begin position="171"/>
        <end position="269"/>
    </location>
</feature>
<dbReference type="InterPro" id="IPR009057">
    <property type="entry name" value="Homeodomain-like_sf"/>
</dbReference>
<dbReference type="Pfam" id="PF02311">
    <property type="entry name" value="AraC_binding"/>
    <property type="match status" value="1"/>
</dbReference>
<dbReference type="PANTHER" id="PTHR43280">
    <property type="entry name" value="ARAC-FAMILY TRANSCRIPTIONAL REGULATOR"/>
    <property type="match status" value="1"/>
</dbReference>
<dbReference type="SMART" id="SM00342">
    <property type="entry name" value="HTH_ARAC"/>
    <property type="match status" value="1"/>
</dbReference>
<keyword evidence="6" id="KW-1185">Reference proteome</keyword>
<evidence type="ECO:0000313" key="5">
    <source>
        <dbReference type="EMBL" id="PWJ58813.1"/>
    </source>
</evidence>
<keyword evidence="3" id="KW-0804">Transcription</keyword>
<dbReference type="SUPFAM" id="SSF46689">
    <property type="entry name" value="Homeodomain-like"/>
    <property type="match status" value="1"/>
</dbReference>
<keyword evidence="1" id="KW-0805">Transcription regulation</keyword>
<organism evidence="5 6">
    <name type="scientific">Dyadobacter jejuensis</name>
    <dbReference type="NCBI Taxonomy" id="1082580"/>
    <lineage>
        <taxon>Bacteria</taxon>
        <taxon>Pseudomonadati</taxon>
        <taxon>Bacteroidota</taxon>
        <taxon>Cytophagia</taxon>
        <taxon>Cytophagales</taxon>
        <taxon>Spirosomataceae</taxon>
        <taxon>Dyadobacter</taxon>
    </lineage>
</organism>
<dbReference type="Pfam" id="PF12833">
    <property type="entry name" value="HTH_18"/>
    <property type="match status" value="1"/>
</dbReference>
<dbReference type="GO" id="GO:0043565">
    <property type="term" value="F:sequence-specific DNA binding"/>
    <property type="evidence" value="ECO:0007669"/>
    <property type="project" value="InterPro"/>
</dbReference>
<evidence type="ECO:0000256" key="3">
    <source>
        <dbReference type="ARBA" id="ARBA00023163"/>
    </source>
</evidence>
<dbReference type="SUPFAM" id="SSF51215">
    <property type="entry name" value="Regulatory protein AraC"/>
    <property type="match status" value="1"/>
</dbReference>
<accession>A0A316AM49</accession>
<dbReference type="InterPro" id="IPR018060">
    <property type="entry name" value="HTH_AraC"/>
</dbReference>
<protein>
    <submittedName>
        <fullName evidence="5">AraC-like DNA-binding protein</fullName>
    </submittedName>
</protein>
<dbReference type="OrthoDB" id="9793451at2"/>
<dbReference type="PROSITE" id="PS01124">
    <property type="entry name" value="HTH_ARAC_FAMILY_2"/>
    <property type="match status" value="1"/>
</dbReference>
<sequence>MRLPLKNKLHPREFFRIKRMKEVIKTTRPHGHKDYLEMIFLTEGAGLHHIDLHTFTVTPNHLYFVLPGQIHSWELTEIPKGYVIMFQKDFLLETNLYEWLFQKFPQPLQNCYNLSPMLADFVSIFNQMEQEHLHEQAHYHEIIQALVILLFSKLRRLDSSSWGSITSNTIQQFFMLLSERYHEQKDVQTYADLLNITSRTLNNACKKYLNKTASEVISEKILQEAKKRLLYSDANLADIAFELNFTDPSHFNKFFKRQTGVLPGVYRKGIS</sequence>
<dbReference type="InterPro" id="IPR014710">
    <property type="entry name" value="RmlC-like_jellyroll"/>
</dbReference>
<dbReference type="Proteomes" id="UP000245880">
    <property type="component" value="Unassembled WGS sequence"/>
</dbReference>
<evidence type="ECO:0000313" key="6">
    <source>
        <dbReference type="Proteomes" id="UP000245880"/>
    </source>
</evidence>
<evidence type="ECO:0000259" key="4">
    <source>
        <dbReference type="PROSITE" id="PS01124"/>
    </source>
</evidence>
<comment type="caution">
    <text evidence="5">The sequence shown here is derived from an EMBL/GenBank/DDBJ whole genome shotgun (WGS) entry which is preliminary data.</text>
</comment>
<name>A0A316AM49_9BACT</name>
<reference evidence="5 6" key="1">
    <citation type="submission" date="2018-03" db="EMBL/GenBank/DDBJ databases">
        <title>Genomic Encyclopedia of Archaeal and Bacterial Type Strains, Phase II (KMG-II): from individual species to whole genera.</title>
        <authorList>
            <person name="Goeker M."/>
        </authorList>
    </citation>
    <scope>NUCLEOTIDE SEQUENCE [LARGE SCALE GENOMIC DNA]</scope>
    <source>
        <strain evidence="5 6">DSM 100346</strain>
    </source>
</reference>
<dbReference type="Gene3D" id="1.10.10.60">
    <property type="entry name" value="Homeodomain-like"/>
    <property type="match status" value="1"/>
</dbReference>
<dbReference type="Gene3D" id="2.60.120.10">
    <property type="entry name" value="Jelly Rolls"/>
    <property type="match status" value="1"/>
</dbReference>
<gene>
    <name evidence="5" type="ORF">CLV98_103180</name>
</gene>
<proteinExistence type="predicted"/>
<evidence type="ECO:0000256" key="2">
    <source>
        <dbReference type="ARBA" id="ARBA00023125"/>
    </source>
</evidence>
<dbReference type="InterPro" id="IPR037923">
    <property type="entry name" value="HTH-like"/>
</dbReference>
<dbReference type="AlphaFoldDB" id="A0A316AM49"/>
<dbReference type="PANTHER" id="PTHR43280:SF32">
    <property type="entry name" value="TRANSCRIPTIONAL REGULATORY PROTEIN"/>
    <property type="match status" value="1"/>
</dbReference>
<keyword evidence="2 5" id="KW-0238">DNA-binding</keyword>
<dbReference type="EMBL" id="QGDT01000003">
    <property type="protein sequence ID" value="PWJ58813.1"/>
    <property type="molecule type" value="Genomic_DNA"/>
</dbReference>